<reference evidence="2 3" key="1">
    <citation type="submission" date="2020-08" db="EMBL/GenBank/DDBJ databases">
        <title>Oceanospirillum sp. nov. isolated from marine sediment.</title>
        <authorList>
            <person name="Ji X."/>
        </authorList>
    </citation>
    <scope>NUCLEOTIDE SEQUENCE [LARGE SCALE GENOMIC DNA]</scope>
    <source>
        <strain evidence="2 3">D5</strain>
    </source>
</reference>
<dbReference type="HAMAP" id="MF_02216">
    <property type="entry name" value="UbiK"/>
    <property type="match status" value="1"/>
</dbReference>
<keyword evidence="1" id="KW-0963">Cytoplasm</keyword>
<dbReference type="GO" id="GO:0006744">
    <property type="term" value="P:ubiquinone biosynthetic process"/>
    <property type="evidence" value="ECO:0007669"/>
    <property type="project" value="UniProtKB-UniRule"/>
</dbReference>
<proteinExistence type="inferred from homology"/>
<evidence type="ECO:0000256" key="1">
    <source>
        <dbReference type="HAMAP-Rule" id="MF_02216"/>
    </source>
</evidence>
<accession>A0A839ITW2</accession>
<protein>
    <recommendedName>
        <fullName evidence="1">Ubiquinone biosynthesis accessory factor UbiK</fullName>
    </recommendedName>
</protein>
<evidence type="ECO:0000313" key="3">
    <source>
        <dbReference type="Proteomes" id="UP000565262"/>
    </source>
</evidence>
<sequence length="91" mass="10469">MLKPELISEFTRQMSEKLNGGQGLPGEVELKRQVQLVAESAFSKLNLVTREEFDIQTEVLMRTRSKIDELEKQVQQMETQMAELLKARSDS</sequence>
<keyword evidence="1" id="KW-0175">Coiled coil</keyword>
<keyword evidence="1" id="KW-0831">Ubiquinone biosynthesis</keyword>
<dbReference type="UniPathway" id="UPA00232"/>
<comment type="pathway">
    <text evidence="1">Cofactor biosynthesis; ubiquinone biosynthesis.</text>
</comment>
<dbReference type="GO" id="GO:0005829">
    <property type="term" value="C:cytosol"/>
    <property type="evidence" value="ECO:0007669"/>
    <property type="project" value="TreeGrafter"/>
</dbReference>
<comment type="caution">
    <text evidence="2">The sequence shown here is derived from an EMBL/GenBank/DDBJ whole genome shotgun (WGS) entry which is preliminary data.</text>
</comment>
<comment type="subcellular location">
    <subcellularLocation>
        <location evidence="1">Cytoplasm</location>
    </subcellularLocation>
</comment>
<dbReference type="InterPro" id="IPR007475">
    <property type="entry name" value="UbiK"/>
</dbReference>
<feature type="coiled-coil region" evidence="1">
    <location>
        <begin position="60"/>
        <end position="87"/>
    </location>
</feature>
<organism evidence="2 3">
    <name type="scientific">Oceanospirillum sediminis</name>
    <dbReference type="NCBI Taxonomy" id="2760088"/>
    <lineage>
        <taxon>Bacteria</taxon>
        <taxon>Pseudomonadati</taxon>
        <taxon>Pseudomonadota</taxon>
        <taxon>Gammaproteobacteria</taxon>
        <taxon>Oceanospirillales</taxon>
        <taxon>Oceanospirillaceae</taxon>
        <taxon>Oceanospirillum</taxon>
    </lineage>
</organism>
<dbReference type="PANTHER" id="PTHR38040">
    <property type="entry name" value="UBIQUINONE BIOSYNTHESIS ACCESSORY FACTOR UBIK"/>
    <property type="match status" value="1"/>
</dbReference>
<dbReference type="Proteomes" id="UP000565262">
    <property type="component" value="Unassembled WGS sequence"/>
</dbReference>
<dbReference type="AlphaFoldDB" id="A0A839ITW2"/>
<name>A0A839ITW2_9GAMM</name>
<comment type="similarity">
    <text evidence="1">Belongs to the UbiK family.</text>
</comment>
<gene>
    <name evidence="1" type="primary">ubiK</name>
    <name evidence="2" type="ORF">H4O21_17385</name>
</gene>
<dbReference type="Pfam" id="PF04380">
    <property type="entry name" value="BMFP"/>
    <property type="match status" value="1"/>
</dbReference>
<keyword evidence="3" id="KW-1185">Reference proteome</keyword>
<comment type="function">
    <text evidence="1">Required for efficient ubiquinone (coenzyme Q) biosynthesis. UbiK is probably an accessory factor of Ubi enzymes and facilitates ubiquinone biosynthesis by acting as an assembly factor, a targeting factor, or both.</text>
</comment>
<dbReference type="RefSeq" id="WP_182810150.1">
    <property type="nucleotide sequence ID" value="NZ_JACJFM010000027.1"/>
</dbReference>
<dbReference type="EMBL" id="JACJFM010000027">
    <property type="protein sequence ID" value="MBB1488381.1"/>
    <property type="molecule type" value="Genomic_DNA"/>
</dbReference>
<evidence type="ECO:0000313" key="2">
    <source>
        <dbReference type="EMBL" id="MBB1488381.1"/>
    </source>
</evidence>
<dbReference type="PANTHER" id="PTHR38040:SF1">
    <property type="entry name" value="UBIQUINONE BIOSYNTHESIS ACCESSORY FACTOR UBIK"/>
    <property type="match status" value="1"/>
</dbReference>